<comment type="caution">
    <text evidence="3">The sequence shown here is derived from an EMBL/GenBank/DDBJ whole genome shotgun (WGS) entry which is preliminary data.</text>
</comment>
<gene>
    <name evidence="3" type="ORF">GCM10023091_28900</name>
</gene>
<protein>
    <submittedName>
        <fullName evidence="3">LuxR C-terminal-related transcriptional regulator</fullName>
    </submittedName>
</protein>
<dbReference type="SUPFAM" id="SSF46894">
    <property type="entry name" value="C-terminal effector domain of the bipartite response regulators"/>
    <property type="match status" value="1"/>
</dbReference>
<organism evidence="3 4">
    <name type="scientific">Ravibacter arvi</name>
    <dbReference type="NCBI Taxonomy" id="2051041"/>
    <lineage>
        <taxon>Bacteria</taxon>
        <taxon>Pseudomonadati</taxon>
        <taxon>Bacteroidota</taxon>
        <taxon>Cytophagia</taxon>
        <taxon>Cytophagales</taxon>
        <taxon>Spirosomataceae</taxon>
        <taxon>Ravibacter</taxon>
    </lineage>
</organism>
<reference evidence="4" key="1">
    <citation type="journal article" date="2019" name="Int. J. Syst. Evol. Microbiol.">
        <title>The Global Catalogue of Microorganisms (GCM) 10K type strain sequencing project: providing services to taxonomists for standard genome sequencing and annotation.</title>
        <authorList>
            <consortium name="The Broad Institute Genomics Platform"/>
            <consortium name="The Broad Institute Genome Sequencing Center for Infectious Disease"/>
            <person name="Wu L."/>
            <person name="Ma J."/>
        </authorList>
    </citation>
    <scope>NUCLEOTIDE SEQUENCE [LARGE SCALE GENOMIC DNA]</scope>
    <source>
        <strain evidence="4">JCM 31920</strain>
    </source>
</reference>
<feature type="transmembrane region" description="Helical" evidence="2">
    <location>
        <begin position="397"/>
        <end position="419"/>
    </location>
</feature>
<keyword evidence="2" id="KW-1133">Transmembrane helix</keyword>
<keyword evidence="2" id="KW-0472">Membrane</keyword>
<evidence type="ECO:0000256" key="2">
    <source>
        <dbReference type="SAM" id="Phobius"/>
    </source>
</evidence>
<dbReference type="Proteomes" id="UP001501508">
    <property type="component" value="Unassembled WGS sequence"/>
</dbReference>
<name>A0ABP8M292_9BACT</name>
<keyword evidence="4" id="KW-1185">Reference proteome</keyword>
<keyword evidence="1" id="KW-0175">Coiled coil</keyword>
<feature type="coiled-coil region" evidence="1">
    <location>
        <begin position="437"/>
        <end position="474"/>
    </location>
</feature>
<accession>A0ABP8M292</accession>
<evidence type="ECO:0000256" key="1">
    <source>
        <dbReference type="SAM" id="Coils"/>
    </source>
</evidence>
<dbReference type="EMBL" id="BAABEY010000026">
    <property type="protein sequence ID" value="GAA4442314.1"/>
    <property type="molecule type" value="Genomic_DNA"/>
</dbReference>
<keyword evidence="2" id="KW-0812">Transmembrane</keyword>
<proteinExistence type="predicted"/>
<dbReference type="RefSeq" id="WP_345030414.1">
    <property type="nucleotide sequence ID" value="NZ_BAABEY010000026.1"/>
</dbReference>
<dbReference type="InterPro" id="IPR016032">
    <property type="entry name" value="Sig_transdc_resp-reg_C-effctor"/>
</dbReference>
<evidence type="ECO:0000313" key="3">
    <source>
        <dbReference type="EMBL" id="GAA4442314.1"/>
    </source>
</evidence>
<sequence>MIEIRNLVYLFLLLLSPWVRAQRLSPAATLALEKVEQLQLQNRAEEAILTLDKALAVATTPDELACLYAHQSGLYLSLDSLLKGKKLLDLSLENAERAKYTTTKAVAFRASAYLNNILNRPDAVVKDALAGLRLLEGSDEDVVTKYHLNYLLYGVYSKWEDEEKMEKYIRNCERYAVRAAKANLQANVCNGISSMYLARYKRTHQQGLPDSSYQYLMRAYELQEKSRKVSGNTFAITCINLANHFLEFSVDDIKSRKQKAFGYLALAEEQLMRKLATGEKWINVYGIRSSFARAEGDLPLAGQYLLQGLSRMTGTGGHFYKLEYQVNRELADIALAGNDFKAALAYRQRGEELLKKTFDEQQLLNAQKLEIQYETGKKDQQLKLLMVQAEFRKKQNLLYGGIALALLFALGCMFASYHFKLRYSKEREKKLEEARGQAALQLKIEKEEQARLKAEQELLELKRQQLEKEALANSLHIAYKNDMFRQIQDKMKEGDAGRIRKLLKEEMMVSADFEAVKMQIQRLHPGFFNQLTERATQKLTPLDLKYCAYIYLEMPTKQIAQALHVEAQSVRMSKYRLKQKFGLGRDEDLEVFLRGLDAD</sequence>
<evidence type="ECO:0000313" key="4">
    <source>
        <dbReference type="Proteomes" id="UP001501508"/>
    </source>
</evidence>